<dbReference type="GO" id="GO:0016787">
    <property type="term" value="F:hydrolase activity"/>
    <property type="evidence" value="ECO:0007669"/>
    <property type="project" value="UniProtKB-KW"/>
</dbReference>
<dbReference type="InterPro" id="IPR000073">
    <property type="entry name" value="AB_hydrolase_1"/>
</dbReference>
<dbReference type="Gene3D" id="3.40.50.1820">
    <property type="entry name" value="alpha/beta hydrolase"/>
    <property type="match status" value="1"/>
</dbReference>
<name>A0A245ZJT4_9SPHN</name>
<dbReference type="Proteomes" id="UP000197783">
    <property type="component" value="Unassembled WGS sequence"/>
</dbReference>
<keyword evidence="2" id="KW-0378">Hydrolase</keyword>
<reference evidence="2 3" key="1">
    <citation type="submission" date="2017-03" db="EMBL/GenBank/DDBJ databases">
        <title>Genome sequence of Sphingomonas mucosissima DSM 17494.</title>
        <authorList>
            <person name="Poehlein A."/>
            <person name="Wuebbeler J.H."/>
            <person name="Steinbuechel A."/>
            <person name="Daniel R."/>
        </authorList>
    </citation>
    <scope>NUCLEOTIDE SEQUENCE [LARGE SCALE GENOMIC DNA]</scope>
    <source>
        <strain evidence="2 3">DSM 17494</strain>
    </source>
</reference>
<feature type="domain" description="AB hydrolase-1" evidence="1">
    <location>
        <begin position="11"/>
        <end position="191"/>
    </location>
</feature>
<keyword evidence="3" id="KW-1185">Reference proteome</keyword>
<dbReference type="EMBL" id="NBBJ01000003">
    <property type="protein sequence ID" value="OWK30010.1"/>
    <property type="molecule type" value="Genomic_DNA"/>
</dbReference>
<evidence type="ECO:0000259" key="1">
    <source>
        <dbReference type="Pfam" id="PF12697"/>
    </source>
</evidence>
<sequence>MREGLTALGVVRPVFVAHSFGALSALSFAEQFSAEVAGLVLIAPLAFPEFRPLEHSFFAPRALPFVGPFWANIAPAFDRPMLEAHHRIMFSPDEPPDTWKANYPWDQILDPAAIIANAEDFSAVHPWRLDSYVDLDAVRTPVQVLTGTGDLIIEDLRQGLVVADRLPDAVLTRLEGVGHMLHHSRPDALVSAVRAVLERVRLE</sequence>
<proteinExistence type="predicted"/>
<dbReference type="InterPro" id="IPR050266">
    <property type="entry name" value="AB_hydrolase_sf"/>
</dbReference>
<comment type="caution">
    <text evidence="2">The sequence shown here is derived from an EMBL/GenBank/DDBJ whole genome shotgun (WGS) entry which is preliminary data.</text>
</comment>
<protein>
    <submittedName>
        <fullName evidence="2">Alpha/beta hydrolase family protein</fullName>
    </submittedName>
</protein>
<organism evidence="2 3">
    <name type="scientific">Sphingomonas mucosissima</name>
    <dbReference type="NCBI Taxonomy" id="370959"/>
    <lineage>
        <taxon>Bacteria</taxon>
        <taxon>Pseudomonadati</taxon>
        <taxon>Pseudomonadota</taxon>
        <taxon>Alphaproteobacteria</taxon>
        <taxon>Sphingomonadales</taxon>
        <taxon>Sphingomonadaceae</taxon>
        <taxon>Sphingomonas</taxon>
    </lineage>
</organism>
<evidence type="ECO:0000313" key="3">
    <source>
        <dbReference type="Proteomes" id="UP000197783"/>
    </source>
</evidence>
<evidence type="ECO:0000313" key="2">
    <source>
        <dbReference type="EMBL" id="OWK30010.1"/>
    </source>
</evidence>
<accession>A0A245ZJT4</accession>
<gene>
    <name evidence="2" type="ORF">SPMU_24320</name>
</gene>
<dbReference type="PANTHER" id="PTHR43798">
    <property type="entry name" value="MONOACYLGLYCEROL LIPASE"/>
    <property type="match status" value="1"/>
</dbReference>
<dbReference type="InterPro" id="IPR029058">
    <property type="entry name" value="AB_hydrolase_fold"/>
</dbReference>
<dbReference type="AlphaFoldDB" id="A0A245ZJT4"/>
<dbReference type="Pfam" id="PF12697">
    <property type="entry name" value="Abhydrolase_6"/>
    <property type="match status" value="1"/>
</dbReference>
<dbReference type="SUPFAM" id="SSF53474">
    <property type="entry name" value="alpha/beta-Hydrolases"/>
    <property type="match status" value="1"/>
</dbReference>